<evidence type="ECO:0000313" key="1">
    <source>
        <dbReference type="EMBL" id="OOK83025.1"/>
    </source>
</evidence>
<evidence type="ECO:0000313" key="4">
    <source>
        <dbReference type="Proteomes" id="UP000189229"/>
    </source>
</evidence>
<sequence length="39" mass="4451">MTATNTTIRALSVAQRWHDFWRGHIGEWIITRACASSCC</sequence>
<dbReference type="AlphaFoldDB" id="A0A1V3XUZ5"/>
<comment type="caution">
    <text evidence="1">The sequence shown here is derived from an EMBL/GenBank/DDBJ whole genome shotgun (WGS) entry which is preliminary data.</text>
</comment>
<protein>
    <submittedName>
        <fullName evidence="1">Uncharacterized protein</fullName>
    </submittedName>
</protein>
<dbReference type="Proteomes" id="UP000189229">
    <property type="component" value="Unassembled WGS sequence"/>
</dbReference>
<organism evidence="1 4">
    <name type="scientific">Mycobacterium kansasii</name>
    <dbReference type="NCBI Taxonomy" id="1768"/>
    <lineage>
        <taxon>Bacteria</taxon>
        <taxon>Bacillati</taxon>
        <taxon>Actinomycetota</taxon>
        <taxon>Actinomycetes</taxon>
        <taxon>Mycobacteriales</taxon>
        <taxon>Mycobacteriaceae</taxon>
        <taxon>Mycobacterium</taxon>
    </lineage>
</organism>
<evidence type="ECO:0000313" key="2">
    <source>
        <dbReference type="EMBL" id="OOK83580.1"/>
    </source>
</evidence>
<proteinExistence type="predicted"/>
<reference evidence="3 4" key="1">
    <citation type="submission" date="2017-02" db="EMBL/GenBank/DDBJ databases">
        <title>Complete genome sequences of Mycobacterium kansasii strains isolated from rhesus macaques.</title>
        <authorList>
            <person name="Panda A."/>
            <person name="Nagaraj S."/>
            <person name="Zhao X."/>
            <person name="Tettelin H."/>
            <person name="Detolla L.J."/>
        </authorList>
    </citation>
    <scope>NUCLEOTIDE SEQUENCE [LARGE SCALE GENOMIC DNA]</scope>
    <source>
        <strain evidence="2 3">11-3469</strain>
        <strain evidence="1 4">11-3813</strain>
    </source>
</reference>
<dbReference type="EMBL" id="MVBM01000001">
    <property type="protein sequence ID" value="OOK83025.1"/>
    <property type="molecule type" value="Genomic_DNA"/>
</dbReference>
<dbReference type="EMBL" id="MVBN01000001">
    <property type="protein sequence ID" value="OOK83580.1"/>
    <property type="molecule type" value="Genomic_DNA"/>
</dbReference>
<gene>
    <name evidence="2" type="ORF">BZL29_0780</name>
    <name evidence="1" type="ORF">BZL30_1142</name>
</gene>
<evidence type="ECO:0000313" key="3">
    <source>
        <dbReference type="Proteomes" id="UP000188532"/>
    </source>
</evidence>
<name>A0A1V3XUZ5_MYCKA</name>
<accession>A0A1V3XUZ5</accession>
<dbReference type="Proteomes" id="UP000188532">
    <property type="component" value="Unassembled WGS sequence"/>
</dbReference>